<dbReference type="RefSeq" id="WP_077812847.1">
    <property type="nucleotide sequence ID" value="NZ_CP014692.1"/>
</dbReference>
<reference evidence="5 6" key="1">
    <citation type="submission" date="2016-03" db="EMBL/GenBank/DDBJ databases">
        <title>Acetic acid bacteria sequencing.</title>
        <authorList>
            <person name="Brandt J."/>
            <person name="Jakob F."/>
            <person name="Vogel R.F."/>
        </authorList>
    </citation>
    <scope>NUCLEOTIDE SEQUENCE [LARGE SCALE GENOMIC DNA]</scope>
    <source>
        <strain evidence="5 6">TMW2.1153</strain>
    </source>
</reference>
<dbReference type="Pfam" id="PF00293">
    <property type="entry name" value="NUDIX"/>
    <property type="match status" value="1"/>
</dbReference>
<comment type="similarity">
    <text evidence="3">Belongs to the Nudix hydrolase family.</text>
</comment>
<feature type="domain" description="Nudix hydrolase" evidence="4">
    <location>
        <begin position="13"/>
        <end position="152"/>
    </location>
</feature>
<evidence type="ECO:0000259" key="4">
    <source>
        <dbReference type="PROSITE" id="PS51462"/>
    </source>
</evidence>
<dbReference type="OrthoDB" id="9761969at2"/>
<dbReference type="PROSITE" id="PS00893">
    <property type="entry name" value="NUDIX_BOX"/>
    <property type="match status" value="1"/>
</dbReference>
<organism evidence="5 6">
    <name type="scientific">Acetobacter aceti</name>
    <dbReference type="NCBI Taxonomy" id="435"/>
    <lineage>
        <taxon>Bacteria</taxon>
        <taxon>Pseudomonadati</taxon>
        <taxon>Pseudomonadota</taxon>
        <taxon>Alphaproteobacteria</taxon>
        <taxon>Acetobacterales</taxon>
        <taxon>Acetobacteraceae</taxon>
        <taxon>Acetobacter</taxon>
        <taxon>Acetobacter subgen. Acetobacter</taxon>
    </lineage>
</organism>
<dbReference type="STRING" id="435.A0U92_08435"/>
<dbReference type="InterPro" id="IPR015797">
    <property type="entry name" value="NUDIX_hydrolase-like_dom_sf"/>
</dbReference>
<dbReference type="InterPro" id="IPR000086">
    <property type="entry name" value="NUDIX_hydrolase_dom"/>
</dbReference>
<dbReference type="PANTHER" id="PTHR43736">
    <property type="entry name" value="ADP-RIBOSE PYROPHOSPHATASE"/>
    <property type="match status" value="1"/>
</dbReference>
<dbReference type="EMBL" id="CP014692">
    <property type="protein sequence ID" value="AQS84803.1"/>
    <property type="molecule type" value="Genomic_DNA"/>
</dbReference>
<evidence type="ECO:0000313" key="5">
    <source>
        <dbReference type="EMBL" id="AQS84803.1"/>
    </source>
</evidence>
<dbReference type="SUPFAM" id="SSF55811">
    <property type="entry name" value="Nudix"/>
    <property type="match status" value="1"/>
</dbReference>
<evidence type="ECO:0000256" key="1">
    <source>
        <dbReference type="ARBA" id="ARBA00001946"/>
    </source>
</evidence>
<dbReference type="Gene3D" id="3.90.79.10">
    <property type="entry name" value="Nucleoside Triphosphate Pyrophosphohydrolase"/>
    <property type="match status" value="1"/>
</dbReference>
<dbReference type="CDD" id="cd04673">
    <property type="entry name" value="NUDIX_ADPRase"/>
    <property type="match status" value="1"/>
</dbReference>
<dbReference type="PRINTS" id="PR00502">
    <property type="entry name" value="NUDIXFAMILY"/>
</dbReference>
<dbReference type="KEGG" id="aace:A0U92_08435"/>
<dbReference type="InterPro" id="IPR020084">
    <property type="entry name" value="NUDIX_hydrolase_CS"/>
</dbReference>
<dbReference type="AlphaFoldDB" id="A0A1U9KG70"/>
<dbReference type="InterPro" id="IPR020476">
    <property type="entry name" value="Nudix_hydrolase"/>
</dbReference>
<dbReference type="Proteomes" id="UP000188937">
    <property type="component" value="Chromosome"/>
</dbReference>
<name>A0A1U9KG70_ACEAC</name>
<comment type="cofactor">
    <cofactor evidence="1">
        <name>Mg(2+)</name>
        <dbReference type="ChEBI" id="CHEBI:18420"/>
    </cofactor>
</comment>
<dbReference type="PROSITE" id="PS51462">
    <property type="entry name" value="NUDIX"/>
    <property type="match status" value="1"/>
</dbReference>
<accession>A0A1U9KG70</accession>
<sequence length="157" mass="16667">MTSNPLPEPRVPEPRGAVIAVCRNPADGRFLLVRRANPPDAGLWGFPGGRIEPGEDLLTAASRELTEETGLDTRGICALTAFDSIHRDEDGALLFHYVIVAVRCDLTSPLSAPEPVAADDALEAGWFSLEAIGRFGALASAGVFTLAQRAEKEARGS</sequence>
<proteinExistence type="inferred from homology"/>
<protein>
    <submittedName>
        <fullName evidence="5">Hydrolase</fullName>
    </submittedName>
</protein>
<keyword evidence="2 3" id="KW-0378">Hydrolase</keyword>
<dbReference type="PANTHER" id="PTHR43736:SF1">
    <property type="entry name" value="DIHYDRONEOPTERIN TRIPHOSPHATE DIPHOSPHATASE"/>
    <property type="match status" value="1"/>
</dbReference>
<evidence type="ECO:0000256" key="2">
    <source>
        <dbReference type="ARBA" id="ARBA00022801"/>
    </source>
</evidence>
<evidence type="ECO:0000313" key="6">
    <source>
        <dbReference type="Proteomes" id="UP000188937"/>
    </source>
</evidence>
<dbReference type="GO" id="GO:0016787">
    <property type="term" value="F:hydrolase activity"/>
    <property type="evidence" value="ECO:0007669"/>
    <property type="project" value="UniProtKB-KW"/>
</dbReference>
<evidence type="ECO:0000256" key="3">
    <source>
        <dbReference type="RuleBase" id="RU003476"/>
    </source>
</evidence>
<gene>
    <name evidence="5" type="ORF">A0U92_08435</name>
</gene>
<keyword evidence="6" id="KW-1185">Reference proteome</keyword>